<comment type="caution">
    <text evidence="1">The sequence shown here is derived from an EMBL/GenBank/DDBJ whole genome shotgun (WGS) entry which is preliminary data.</text>
</comment>
<keyword evidence="2" id="KW-1185">Reference proteome</keyword>
<accession>A0ACC7S7R1</accession>
<dbReference type="Proteomes" id="UP001517388">
    <property type="component" value="Unassembled WGS sequence"/>
</dbReference>
<protein>
    <submittedName>
        <fullName evidence="1">Uncharacterized protein</fullName>
    </submittedName>
</protein>
<evidence type="ECO:0000313" key="2">
    <source>
        <dbReference type="Proteomes" id="UP001517388"/>
    </source>
</evidence>
<gene>
    <name evidence="1" type="ORF">FJR39_15760</name>
</gene>
<evidence type="ECO:0000313" key="1">
    <source>
        <dbReference type="EMBL" id="MTJ44548.1"/>
    </source>
</evidence>
<dbReference type="EMBL" id="VILF01000004">
    <property type="protein sequence ID" value="MTJ44548.1"/>
    <property type="molecule type" value="Genomic_DNA"/>
</dbReference>
<reference evidence="2" key="1">
    <citation type="journal article" date="2020" name="Toxins">
        <title>Phylogenomic Analysis of Secondary Metabolism in the Toxic Cyanobacterial Genera Anabaena, Dolichospermum and Aphanizomenon.</title>
        <authorList>
            <person name="Oesterholm J."/>
            <person name="Popin R.V."/>
            <person name="Fewer D.P."/>
            <person name="Sivonen K."/>
        </authorList>
    </citation>
    <scope>NUCLEOTIDE SEQUENCE [LARGE SCALE GENOMIC DNA]</scope>
    <source>
        <strain evidence="2">UHCC 0037</strain>
    </source>
</reference>
<sequence length="158" mass="17465">MTKLSSIFVSLLAAGTISLTTQVQAQTNSGPISEPNVKLNVQRSSGNCPPTVGLWWITLPFEGGAEHTVVANTTAFADRVKLVSASKQFIEFVSPLRSNYAACVGQTRNQEYNFYNVQFKDKKAYFRVDLRKINAPAQTIIYNTIAGSRPYVRWAIAD</sequence>
<organism evidence="1 2">
    <name type="scientific">Dolichospermum flos-aquae UHCC 0037</name>
    <dbReference type="NCBI Taxonomy" id="2590026"/>
    <lineage>
        <taxon>Bacteria</taxon>
        <taxon>Bacillati</taxon>
        <taxon>Cyanobacteriota</taxon>
        <taxon>Cyanophyceae</taxon>
        <taxon>Nostocales</taxon>
        <taxon>Aphanizomenonaceae</taxon>
        <taxon>Dolichospermum</taxon>
    </lineage>
</organism>
<proteinExistence type="predicted"/>
<name>A0ACC7S7R1_DOLFA</name>